<evidence type="ECO:0000313" key="1">
    <source>
        <dbReference type="EMBL" id="QDS72684.1"/>
    </source>
</evidence>
<gene>
    <name evidence="1" type="ORF">FKW77_003062</name>
</gene>
<keyword evidence="2" id="KW-1185">Reference proteome</keyword>
<sequence>MPVLDNISSDELSGTFHATSQSYLRLIASGTYDWIEENAPQPCSGFITSCSNVETIILGVSNFSFHEKLVCKEAGSLRIGSDKPSIPKPATIKKHRTSFITTTVKQGDDLAMNPMAPPENPAEPFESVSLLPRLIRAGGNRVLVTGFKF</sequence>
<dbReference type="Proteomes" id="UP000316270">
    <property type="component" value="Chromosome 8"/>
</dbReference>
<dbReference type="EMBL" id="CP042192">
    <property type="protein sequence ID" value="QDS72684.1"/>
    <property type="molecule type" value="Genomic_DNA"/>
</dbReference>
<name>A0A517LAN3_9PEZI</name>
<dbReference type="AlphaFoldDB" id="A0A517LAN3"/>
<evidence type="ECO:0000313" key="2">
    <source>
        <dbReference type="Proteomes" id="UP000316270"/>
    </source>
</evidence>
<organism evidence="1 2">
    <name type="scientific">Venturia effusa</name>
    <dbReference type="NCBI Taxonomy" id="50376"/>
    <lineage>
        <taxon>Eukaryota</taxon>
        <taxon>Fungi</taxon>
        <taxon>Dikarya</taxon>
        <taxon>Ascomycota</taxon>
        <taxon>Pezizomycotina</taxon>
        <taxon>Dothideomycetes</taxon>
        <taxon>Pleosporomycetidae</taxon>
        <taxon>Venturiales</taxon>
        <taxon>Venturiaceae</taxon>
        <taxon>Venturia</taxon>
    </lineage>
</organism>
<proteinExistence type="predicted"/>
<protein>
    <submittedName>
        <fullName evidence="1">Uncharacterized protein</fullName>
    </submittedName>
</protein>
<accession>A0A517LAN3</accession>
<reference evidence="1 2" key="1">
    <citation type="submission" date="2019-07" db="EMBL/GenBank/DDBJ databases">
        <title>Finished genome of Venturia effusa.</title>
        <authorList>
            <person name="Young C.A."/>
            <person name="Cox M.P."/>
            <person name="Ganley A.R.D."/>
            <person name="David W.J."/>
        </authorList>
    </citation>
    <scope>NUCLEOTIDE SEQUENCE [LARGE SCALE GENOMIC DNA]</scope>
    <source>
        <strain evidence="2">albino</strain>
    </source>
</reference>